<dbReference type="AlphaFoldDB" id="A0A484L160"/>
<evidence type="ECO:0000313" key="1">
    <source>
        <dbReference type="EMBL" id="VFQ70028.1"/>
    </source>
</evidence>
<keyword evidence="2" id="KW-1185">Reference proteome</keyword>
<organism evidence="1 2">
    <name type="scientific">Cuscuta campestris</name>
    <dbReference type="NCBI Taxonomy" id="132261"/>
    <lineage>
        <taxon>Eukaryota</taxon>
        <taxon>Viridiplantae</taxon>
        <taxon>Streptophyta</taxon>
        <taxon>Embryophyta</taxon>
        <taxon>Tracheophyta</taxon>
        <taxon>Spermatophyta</taxon>
        <taxon>Magnoliopsida</taxon>
        <taxon>eudicotyledons</taxon>
        <taxon>Gunneridae</taxon>
        <taxon>Pentapetalae</taxon>
        <taxon>asterids</taxon>
        <taxon>lamiids</taxon>
        <taxon>Solanales</taxon>
        <taxon>Convolvulaceae</taxon>
        <taxon>Cuscuteae</taxon>
        <taxon>Cuscuta</taxon>
        <taxon>Cuscuta subgen. Grammica</taxon>
        <taxon>Cuscuta sect. Cleistogrammica</taxon>
    </lineage>
</organism>
<dbReference type="Proteomes" id="UP000595140">
    <property type="component" value="Unassembled WGS sequence"/>
</dbReference>
<sequence>MSSDWRRCNRRRRTTDEGETAVLRSTARMVAVLRATAALDSGEGETAAFGDVQRSAWRCCNSTARTTPVMEATTVARRLGIVVGGAGPGGERRSGGDWLRQGGSGLRDAGVVERQGGQSAACCCTWAAMMAAFSYTSAFIPSKNNSIQGTQPYLRPNFDFV</sequence>
<accession>A0A484L160</accession>
<dbReference type="EMBL" id="OOIL02000868">
    <property type="protein sequence ID" value="VFQ70028.1"/>
    <property type="molecule type" value="Genomic_DNA"/>
</dbReference>
<name>A0A484L160_9ASTE</name>
<gene>
    <name evidence="1" type="ORF">CCAM_LOCUS11804</name>
</gene>
<reference evidence="1 2" key="1">
    <citation type="submission" date="2018-04" db="EMBL/GenBank/DDBJ databases">
        <authorList>
            <person name="Vogel A."/>
        </authorList>
    </citation>
    <scope>NUCLEOTIDE SEQUENCE [LARGE SCALE GENOMIC DNA]</scope>
</reference>
<proteinExistence type="predicted"/>
<evidence type="ECO:0000313" key="2">
    <source>
        <dbReference type="Proteomes" id="UP000595140"/>
    </source>
</evidence>
<protein>
    <submittedName>
        <fullName evidence="1">Uncharacterized protein</fullName>
    </submittedName>
</protein>